<proteinExistence type="predicted"/>
<keyword evidence="3" id="KW-1185">Reference proteome</keyword>
<dbReference type="Proteomes" id="UP000001072">
    <property type="component" value="Unassembled WGS sequence"/>
</dbReference>
<name>F4S9P6_MELLP</name>
<feature type="compositionally biased region" description="Polar residues" evidence="1">
    <location>
        <begin position="1"/>
        <end position="12"/>
    </location>
</feature>
<gene>
    <name evidence="2" type="ORF">MELLADRAFT_69182</name>
</gene>
<dbReference type="InParanoid" id="F4S9P6"/>
<dbReference type="EMBL" id="GL883172">
    <property type="protein sequence ID" value="EGF98612.1"/>
    <property type="molecule type" value="Genomic_DNA"/>
</dbReference>
<dbReference type="AlphaFoldDB" id="F4S9P6"/>
<dbReference type="HOGENOM" id="CLU_1094509_0_0_1"/>
<dbReference type="GeneID" id="18931191"/>
<protein>
    <submittedName>
        <fullName evidence="2">Uncharacterized protein</fullName>
    </submittedName>
</protein>
<evidence type="ECO:0000313" key="3">
    <source>
        <dbReference type="Proteomes" id="UP000001072"/>
    </source>
</evidence>
<dbReference type="VEuPathDB" id="FungiDB:MELLADRAFT_69182"/>
<sequence length="254" mass="27625">MPTLSECTNHTYARTDFPDPDSEAPALNSNSGTCSPSVSGSLTRSVNPVTSTIQENLSASLLPSVATPPQLDSCTNTTVQKKRATAHELDGNLITVLSEKSQAAKSMSQCMTVPLQSKSKAPIKTNDDVPPLIDVSETNWMDSPNPVRDLEEAVEDLRLKLEMNEKSDLSILAEEMRREEEVRLLKVSVAGLEGTIKDFGSLHVAVTNLESQVTRLCGKLSAAVEDIRVQEQVIRQLMSLDEGDEDDSINNSEL</sequence>
<feature type="region of interest" description="Disordered" evidence="1">
    <location>
        <begin position="1"/>
        <end position="44"/>
    </location>
</feature>
<organism evidence="3">
    <name type="scientific">Melampsora larici-populina (strain 98AG31 / pathotype 3-4-7)</name>
    <name type="common">Poplar leaf rust fungus</name>
    <dbReference type="NCBI Taxonomy" id="747676"/>
    <lineage>
        <taxon>Eukaryota</taxon>
        <taxon>Fungi</taxon>
        <taxon>Dikarya</taxon>
        <taxon>Basidiomycota</taxon>
        <taxon>Pucciniomycotina</taxon>
        <taxon>Pucciniomycetes</taxon>
        <taxon>Pucciniales</taxon>
        <taxon>Melampsoraceae</taxon>
        <taxon>Melampsora</taxon>
    </lineage>
</organism>
<dbReference type="RefSeq" id="XP_007418093.1">
    <property type="nucleotide sequence ID" value="XM_007418031.1"/>
</dbReference>
<dbReference type="KEGG" id="mlr:MELLADRAFT_69182"/>
<evidence type="ECO:0000256" key="1">
    <source>
        <dbReference type="SAM" id="MobiDB-lite"/>
    </source>
</evidence>
<accession>F4S9P6</accession>
<reference evidence="3" key="1">
    <citation type="journal article" date="2011" name="Proc. Natl. Acad. Sci. U.S.A.">
        <title>Obligate biotrophy features unraveled by the genomic analysis of rust fungi.</title>
        <authorList>
            <person name="Duplessis S."/>
            <person name="Cuomo C.A."/>
            <person name="Lin Y.-C."/>
            <person name="Aerts A."/>
            <person name="Tisserant E."/>
            <person name="Veneault-Fourrey C."/>
            <person name="Joly D.L."/>
            <person name="Hacquard S."/>
            <person name="Amselem J."/>
            <person name="Cantarel B.L."/>
            <person name="Chiu R."/>
            <person name="Coutinho P.M."/>
            <person name="Feau N."/>
            <person name="Field M."/>
            <person name="Frey P."/>
            <person name="Gelhaye E."/>
            <person name="Goldberg J."/>
            <person name="Grabherr M.G."/>
            <person name="Kodira C.D."/>
            <person name="Kohler A."/>
            <person name="Kuees U."/>
            <person name="Lindquist E.A."/>
            <person name="Lucas S.M."/>
            <person name="Mago R."/>
            <person name="Mauceli E."/>
            <person name="Morin E."/>
            <person name="Murat C."/>
            <person name="Pangilinan J.L."/>
            <person name="Park R."/>
            <person name="Pearson M."/>
            <person name="Quesneville H."/>
            <person name="Rouhier N."/>
            <person name="Sakthikumar S."/>
            <person name="Salamov A.A."/>
            <person name="Schmutz J."/>
            <person name="Selles B."/>
            <person name="Shapiro H."/>
            <person name="Tanguay P."/>
            <person name="Tuskan G.A."/>
            <person name="Henrissat B."/>
            <person name="Van de Peer Y."/>
            <person name="Rouze P."/>
            <person name="Ellis J.G."/>
            <person name="Dodds P.N."/>
            <person name="Schein J.E."/>
            <person name="Zhong S."/>
            <person name="Hamelin R.C."/>
            <person name="Grigoriev I.V."/>
            <person name="Szabo L.J."/>
            <person name="Martin F."/>
        </authorList>
    </citation>
    <scope>NUCLEOTIDE SEQUENCE [LARGE SCALE GENOMIC DNA]</scope>
    <source>
        <strain evidence="3">98AG31 / pathotype 3-4-7</strain>
    </source>
</reference>
<evidence type="ECO:0000313" key="2">
    <source>
        <dbReference type="EMBL" id="EGF98612.1"/>
    </source>
</evidence>
<feature type="compositionally biased region" description="Polar residues" evidence="1">
    <location>
        <begin position="27"/>
        <end position="44"/>
    </location>
</feature>